<keyword evidence="2 5" id="KW-0489">Methyltransferase</keyword>
<reference evidence="5" key="1">
    <citation type="journal article" date="2021" name="Nat. Commun.">
        <title>Genetic determinants of endophytism in the Arabidopsis root mycobiome.</title>
        <authorList>
            <person name="Mesny F."/>
            <person name="Miyauchi S."/>
            <person name="Thiergart T."/>
            <person name="Pickel B."/>
            <person name="Atanasova L."/>
            <person name="Karlsson M."/>
            <person name="Huettel B."/>
            <person name="Barry K.W."/>
            <person name="Haridas S."/>
            <person name="Chen C."/>
            <person name="Bauer D."/>
            <person name="Andreopoulos W."/>
            <person name="Pangilinan J."/>
            <person name="LaButti K."/>
            <person name="Riley R."/>
            <person name="Lipzen A."/>
            <person name="Clum A."/>
            <person name="Drula E."/>
            <person name="Henrissat B."/>
            <person name="Kohler A."/>
            <person name="Grigoriev I.V."/>
            <person name="Martin F.M."/>
            <person name="Hacquard S."/>
        </authorList>
    </citation>
    <scope>NUCLEOTIDE SEQUENCE</scope>
    <source>
        <strain evidence="5">MPI-SDFR-AT-0117</strain>
    </source>
</reference>
<evidence type="ECO:0000256" key="1">
    <source>
        <dbReference type="ARBA" id="ARBA00008361"/>
    </source>
</evidence>
<dbReference type="EMBL" id="JAGSXJ010000018">
    <property type="protein sequence ID" value="KAH6682320.1"/>
    <property type="molecule type" value="Genomic_DNA"/>
</dbReference>
<dbReference type="InterPro" id="IPR029063">
    <property type="entry name" value="SAM-dependent_MTases_sf"/>
</dbReference>
<organism evidence="5 6">
    <name type="scientific">Plectosphaerella plurivora</name>
    <dbReference type="NCBI Taxonomy" id="936078"/>
    <lineage>
        <taxon>Eukaryota</taxon>
        <taxon>Fungi</taxon>
        <taxon>Dikarya</taxon>
        <taxon>Ascomycota</taxon>
        <taxon>Pezizomycotina</taxon>
        <taxon>Sordariomycetes</taxon>
        <taxon>Hypocreomycetidae</taxon>
        <taxon>Glomerellales</taxon>
        <taxon>Plectosphaerellaceae</taxon>
        <taxon>Plectosphaerella</taxon>
    </lineage>
</organism>
<dbReference type="PANTHER" id="PTHR44942">
    <property type="entry name" value="METHYLTRANSF_11 DOMAIN-CONTAINING PROTEIN"/>
    <property type="match status" value="1"/>
</dbReference>
<gene>
    <name evidence="5" type="ORF">F5X68DRAFT_277387</name>
</gene>
<evidence type="ECO:0000259" key="4">
    <source>
        <dbReference type="Pfam" id="PF08241"/>
    </source>
</evidence>
<evidence type="ECO:0000313" key="5">
    <source>
        <dbReference type="EMBL" id="KAH6682320.1"/>
    </source>
</evidence>
<dbReference type="AlphaFoldDB" id="A0A9P8V8F0"/>
<name>A0A9P8V8F0_9PEZI</name>
<dbReference type="CDD" id="cd02440">
    <property type="entry name" value="AdoMet_MTases"/>
    <property type="match status" value="1"/>
</dbReference>
<proteinExistence type="inferred from homology"/>
<evidence type="ECO:0000256" key="2">
    <source>
        <dbReference type="ARBA" id="ARBA00022603"/>
    </source>
</evidence>
<comment type="caution">
    <text evidence="5">The sequence shown here is derived from an EMBL/GenBank/DDBJ whole genome shotgun (WGS) entry which is preliminary data.</text>
</comment>
<dbReference type="Gene3D" id="3.40.50.150">
    <property type="entry name" value="Vaccinia Virus protein VP39"/>
    <property type="match status" value="1"/>
</dbReference>
<dbReference type="InterPro" id="IPR051052">
    <property type="entry name" value="Diverse_substrate_MTase"/>
</dbReference>
<dbReference type="OrthoDB" id="10027013at2759"/>
<dbReference type="GO" id="GO:0008757">
    <property type="term" value="F:S-adenosylmethionine-dependent methyltransferase activity"/>
    <property type="evidence" value="ECO:0007669"/>
    <property type="project" value="InterPro"/>
</dbReference>
<feature type="domain" description="Methyltransferase type 11" evidence="4">
    <location>
        <begin position="47"/>
        <end position="138"/>
    </location>
</feature>
<evidence type="ECO:0000313" key="6">
    <source>
        <dbReference type="Proteomes" id="UP000770015"/>
    </source>
</evidence>
<dbReference type="SUPFAM" id="SSF53335">
    <property type="entry name" value="S-adenosyl-L-methionine-dependent methyltransferases"/>
    <property type="match status" value="1"/>
</dbReference>
<dbReference type="PANTHER" id="PTHR44942:SF4">
    <property type="entry name" value="METHYLTRANSFERASE TYPE 11 DOMAIN-CONTAINING PROTEIN"/>
    <property type="match status" value="1"/>
</dbReference>
<keyword evidence="6" id="KW-1185">Reference proteome</keyword>
<accession>A0A9P8V8F0</accession>
<comment type="similarity">
    <text evidence="1">Belongs to the methyltransferase superfamily.</text>
</comment>
<dbReference type="InterPro" id="IPR013216">
    <property type="entry name" value="Methyltransf_11"/>
</dbReference>
<evidence type="ECO:0000256" key="3">
    <source>
        <dbReference type="ARBA" id="ARBA00022679"/>
    </source>
</evidence>
<protein>
    <submittedName>
        <fullName evidence="5">Methyltransferase</fullName>
    </submittedName>
</protein>
<keyword evidence="3" id="KW-0808">Transferase</keyword>
<dbReference type="GO" id="GO:0032259">
    <property type="term" value="P:methylation"/>
    <property type="evidence" value="ECO:0007669"/>
    <property type="project" value="UniProtKB-KW"/>
</dbReference>
<dbReference type="Proteomes" id="UP000770015">
    <property type="component" value="Unassembled WGS sequence"/>
</dbReference>
<dbReference type="Pfam" id="PF08241">
    <property type="entry name" value="Methyltransf_11"/>
    <property type="match status" value="1"/>
</dbReference>
<sequence>MALHQSAQNGFSDAASYDTHRPSYPDVAVDRFLKHLGVAQLPGANVLDLAAGTGKLTESLAARPEAFSILAVEPHAGMRGELERKSLSRVETRDGFAEKIPAADGWADAVVAGQAFHWFATREALAEIARVLKPQGVLGVIWNVEECEFCQPSDACLTKLTTPDNKPKHWPATTPWEESLNQLVHSLEGDGQQRFRQFLWQEVFDAQIPSNPVKTAANFLVPGASDKGPLFSVPLGEDDEPWVVWLTPEALWKRLATLSQVAMLKGEALDKFKARFDEILGEPSVERNEKGEVAVHGKTYFAWSSSV</sequence>